<name>A0A430FTE9_9BIFI</name>
<organism evidence="1 2">
    <name type="scientific">Bifidobacterium dolichotidis</name>
    <dbReference type="NCBI Taxonomy" id="2306976"/>
    <lineage>
        <taxon>Bacteria</taxon>
        <taxon>Bacillati</taxon>
        <taxon>Actinomycetota</taxon>
        <taxon>Actinomycetes</taxon>
        <taxon>Bifidobacteriales</taxon>
        <taxon>Bifidobacteriaceae</taxon>
        <taxon>Bifidobacterium</taxon>
    </lineage>
</organism>
<dbReference type="RefSeq" id="WP_125963242.1">
    <property type="nucleotide sequence ID" value="NZ_QXGM01000001.1"/>
</dbReference>
<protein>
    <submittedName>
        <fullName evidence="1">Uncharacterized protein</fullName>
    </submittedName>
</protein>
<sequence>MNKYMLTPADVQTIENNNAGTRGNLGQSPANSQKILCWPVKNSQILRSKEGCRIGQCAL</sequence>
<gene>
    <name evidence="1" type="ORF">D2E26_0658</name>
</gene>
<dbReference type="EMBL" id="QXGM01000001">
    <property type="protein sequence ID" value="RSX56095.1"/>
    <property type="molecule type" value="Genomic_DNA"/>
</dbReference>
<evidence type="ECO:0000313" key="1">
    <source>
        <dbReference type="EMBL" id="RSX56095.1"/>
    </source>
</evidence>
<dbReference type="Proteomes" id="UP000287609">
    <property type="component" value="Unassembled WGS sequence"/>
</dbReference>
<comment type="caution">
    <text evidence="1">The sequence shown here is derived from an EMBL/GenBank/DDBJ whole genome shotgun (WGS) entry which is preliminary data.</text>
</comment>
<reference evidence="1 2" key="1">
    <citation type="submission" date="2018-09" db="EMBL/GenBank/DDBJ databases">
        <title>Characterization of the phylogenetic diversity of five novel species belonging to the genus Bifidobacterium.</title>
        <authorList>
            <person name="Lugli G.A."/>
            <person name="Duranti S."/>
            <person name="Milani C."/>
        </authorList>
    </citation>
    <scope>NUCLEOTIDE SEQUENCE [LARGE SCALE GENOMIC DNA]</scope>
    <source>
        <strain evidence="1 2">2036B</strain>
    </source>
</reference>
<evidence type="ECO:0000313" key="2">
    <source>
        <dbReference type="Proteomes" id="UP000287609"/>
    </source>
</evidence>
<accession>A0A430FTE9</accession>
<dbReference type="AlphaFoldDB" id="A0A430FTE9"/>
<keyword evidence="2" id="KW-1185">Reference proteome</keyword>
<proteinExistence type="predicted"/>